<dbReference type="SUPFAM" id="SSF57184">
    <property type="entry name" value="Growth factor receptor domain"/>
    <property type="match status" value="2"/>
</dbReference>
<organism evidence="1 2">
    <name type="scientific">Cryptosporidium muris (strain RN66)</name>
    <dbReference type="NCBI Taxonomy" id="441375"/>
    <lineage>
        <taxon>Eukaryota</taxon>
        <taxon>Sar</taxon>
        <taxon>Alveolata</taxon>
        <taxon>Apicomplexa</taxon>
        <taxon>Conoidasida</taxon>
        <taxon>Coccidia</taxon>
        <taxon>Eucoccidiorida</taxon>
        <taxon>Eimeriorina</taxon>
        <taxon>Cryptosporidiidae</taxon>
        <taxon>Cryptosporidium</taxon>
    </lineage>
</organism>
<dbReference type="Proteomes" id="UP000001460">
    <property type="component" value="Unassembled WGS sequence"/>
</dbReference>
<evidence type="ECO:0000313" key="1">
    <source>
        <dbReference type="EMBL" id="EEA06999.1"/>
    </source>
</evidence>
<dbReference type="OMA" id="ITCNRPD"/>
<dbReference type="eggNOG" id="ENOG502S2WU">
    <property type="taxonomic scope" value="Eukaryota"/>
</dbReference>
<keyword evidence="2" id="KW-1185">Reference proteome</keyword>
<dbReference type="RefSeq" id="XP_002141348.1">
    <property type="nucleotide sequence ID" value="XM_002141312.1"/>
</dbReference>
<name>B6AFK8_CRYMR</name>
<dbReference type="VEuPathDB" id="CryptoDB:CMU_033840"/>
<dbReference type="InterPro" id="IPR009030">
    <property type="entry name" value="Growth_fac_rcpt_cys_sf"/>
</dbReference>
<dbReference type="PANTHER" id="PTHR37157">
    <property type="entry name" value="PRION-LIKE-(Q/N-RICH) DOMAIN-BEARING PROTEIN 25"/>
    <property type="match status" value="1"/>
</dbReference>
<proteinExistence type="predicted"/>
<dbReference type="GeneID" id="6996600"/>
<dbReference type="OrthoDB" id="7250310at2759"/>
<accession>B6AFK8</accession>
<dbReference type="EMBL" id="DS989731">
    <property type="protein sequence ID" value="EEA06999.1"/>
    <property type="molecule type" value="Genomic_DNA"/>
</dbReference>
<gene>
    <name evidence="1" type="ORF">CMU_033840</name>
</gene>
<protein>
    <recommendedName>
        <fullName evidence="3">Oocyst wall protein</fullName>
    </recommendedName>
</protein>
<dbReference type="STRING" id="441375.B6AFK8"/>
<dbReference type="PANTHER" id="PTHR37157:SF2">
    <property type="entry name" value="EB DOMAIN-CONTAINING PROTEIN-RELATED"/>
    <property type="match status" value="1"/>
</dbReference>
<evidence type="ECO:0000313" key="2">
    <source>
        <dbReference type="Proteomes" id="UP000001460"/>
    </source>
</evidence>
<evidence type="ECO:0008006" key="3">
    <source>
        <dbReference type="Google" id="ProtNLM"/>
    </source>
</evidence>
<reference evidence="1" key="1">
    <citation type="submission" date="2008-06" db="EMBL/GenBank/DDBJ databases">
        <authorList>
            <person name="Lorenzi H."/>
            <person name="Inman J."/>
            <person name="Miller J."/>
            <person name="Schobel S."/>
            <person name="Amedeo P."/>
            <person name="Caler E.V."/>
            <person name="da Silva J."/>
        </authorList>
    </citation>
    <scope>NUCLEOTIDE SEQUENCE [LARGE SCALE GENOMIC DNA]</scope>
    <source>
        <strain evidence="1">RN66</strain>
    </source>
</reference>
<sequence>MHLISFHQAQHNQRIRNILKHSAILIFLVTYLFKNEHIFAEGQYVRVPIESCPNHFILENGVCSHYIEAQKVPKCPIGFVSQEDECYTVEPLIKECSSGFLMQDKQCVKETIVEKKILCPEHTYYDSKTQKCIYKEVFEASCPQRSFEFKGKCVISKDPIKICPDNSVFDIKTSMCLTRITTPPLYNCPNSYIYNSETHECIRQVEAQKVCPDQYQEIDHLYCGIWLKPKYTCPINEDYEFHEEEMHCKITKYQNSTLICPIGTYFDGYNCISEKQVHERVCPPDYTEGDNYCISSSDAILNCPEGFNISIHNGVKVCSQIFTVDPDYFCPVVDSVFDYASGMCKKETILPKICPGDSQLTSNMTCTRKIKQLWNCPPGTEYDSYSHMCIENIHSAPIFICPKGTILDESESLCIGYSQNILVCPPGYDELEGNICAHLVAAQRSCPEGLNFTNNYCEETIINKADLICPDGGKLKDSVCIYSNIQEPEKCPPGSFDSGNNCLISEPPIRYCIEGYEVDPRTEKCKISSKRPADTFCEQPAFMNMNGNCVWTEISPRVCPPEYVEDHKNPHFCKKEISATLECPEGYQLISKKCIREILSDKVLACPDGYQISEADEQCHKIGKNDPICPTGFLDSGDECFRTLKPKSQCKSSLAREQKNGDCIKIDVSEPSLKCPVGTTIRNSECILIKQLPLQYTCPIGKRAGDSCFEEVILDAQYSCPNGSELNAAKRCQKLVEYDCSEVSVVNGLCHGNLNLQHGILSYDKVHTSSTCSQVVRTPKTCIRTEAFQPQISCPEGSITMGKHCIKKKYYPMQKECSDPSRKIDECYSEEILQKVPTCPDGSSTTSDGKCALVHREPPSLACLEEYQMDGGICIQKVPKLCPENGCYVHDIIQPIQECPIGYEDIDGSCIFRSSIEPIFHCKFGVLTNPTRGICHDKIPKGCIGNCEVVHHDFPKFKCNKDEILDSNTKECILNQYEPHKLKCNGPFKLVGDQCIHYTSKVCSSENCSVSTVIPARYRCTNGNLLPNGICETYKVTPHQLTCPENYDLHGDNCMQLTKKICLNNECEKKIVYSPKIECPPYYELKSGKCIRKVSHLPQTTCPEGSTAYKSHCIINVEAECPAKGCILVDLFEPESKCPNGFLKKTESLNITCYKNLYNLGLLSCPKGSTLSGNRCTIYKEKACPEDNCSRISQYPPEYVCPPGSELVNTFCKSSHIVLPELHCPNEYILVGDQCMKKVEKICPPSGCYHQTVIDAEITCPSGYNFLDNTCVRNKFTTPTNKCSEGTNYIDGKCLVFYPKECPEGYCEKVIEIDPSKSCPTGFVDLGNTCQKIDYAAHKHLCPKGTQHRKNHCLRYIKPKYTCPNVSFLKFTII</sequence>